<dbReference type="Proteomes" id="UP001642485">
    <property type="component" value="Chromosome"/>
</dbReference>
<protein>
    <submittedName>
        <fullName evidence="1">Uncharacterized protein</fullName>
    </submittedName>
</protein>
<proteinExistence type="predicted"/>
<keyword evidence="2" id="KW-1185">Reference proteome</keyword>
<evidence type="ECO:0000313" key="1">
    <source>
        <dbReference type="EMBL" id="CAK9120212.1"/>
    </source>
</evidence>
<reference evidence="1 2" key="1">
    <citation type="submission" date="2024-02" db="EMBL/GenBank/DDBJ databases">
        <authorList>
            <person name="Nijsse B."/>
            <person name="Sprong H."/>
        </authorList>
    </citation>
    <scope>NUCLEOTIDE SEQUENCE [LARGE SCALE GENOMIC DNA]</scope>
    <source>
        <strain evidence="1">OB144</strain>
    </source>
</reference>
<gene>
    <name evidence="1" type="ORF">OB144RH_02080</name>
</gene>
<dbReference type="EMBL" id="OZ018776">
    <property type="protein sequence ID" value="CAK9120212.1"/>
    <property type="molecule type" value="Genomic_DNA"/>
</dbReference>
<organism evidence="1 2">
    <name type="scientific">Rickettsia helvetica</name>
    <dbReference type="NCBI Taxonomy" id="35789"/>
    <lineage>
        <taxon>Bacteria</taxon>
        <taxon>Pseudomonadati</taxon>
        <taxon>Pseudomonadota</taxon>
        <taxon>Alphaproteobacteria</taxon>
        <taxon>Rickettsiales</taxon>
        <taxon>Rickettsiaceae</taxon>
        <taxon>Rickettsieae</taxon>
        <taxon>Rickettsia</taxon>
        <taxon>spotted fever group</taxon>
    </lineage>
</organism>
<accession>A0ABM9NAH0</accession>
<sequence>MTFPFVAAIFLPSLKADLSVVLIFNISPELFISLKKFSIIPVLDFDRRFLMSHVKLLDYKKQNLKVKKHQ</sequence>
<name>A0ABM9NAH0_RICHE</name>
<evidence type="ECO:0000313" key="2">
    <source>
        <dbReference type="Proteomes" id="UP001642485"/>
    </source>
</evidence>